<keyword evidence="1" id="KW-0479">Metal-binding</keyword>
<organism evidence="5 6">
    <name type="scientific">Vitis vinifera</name>
    <name type="common">Grape</name>
    <dbReference type="NCBI Taxonomy" id="29760"/>
    <lineage>
        <taxon>Eukaryota</taxon>
        <taxon>Viridiplantae</taxon>
        <taxon>Streptophyta</taxon>
        <taxon>Embryophyta</taxon>
        <taxon>Tracheophyta</taxon>
        <taxon>Spermatophyta</taxon>
        <taxon>Magnoliopsida</taxon>
        <taxon>eudicotyledons</taxon>
        <taxon>Gunneridae</taxon>
        <taxon>Pentapetalae</taxon>
        <taxon>rosids</taxon>
        <taxon>Vitales</taxon>
        <taxon>Vitaceae</taxon>
        <taxon>Viteae</taxon>
        <taxon>Vitis</taxon>
    </lineage>
</organism>
<dbReference type="SUPFAM" id="SSF48239">
    <property type="entry name" value="Terpenoid cyclases/Protein prenyltransferases"/>
    <property type="match status" value="1"/>
</dbReference>
<dbReference type="InterPro" id="IPR008930">
    <property type="entry name" value="Terpenoid_cyclase/PrenylTrfase"/>
</dbReference>
<gene>
    <name evidence="5" type="ORF">VitviT2T_029103</name>
</gene>
<dbReference type="SFLD" id="SFLDS00005">
    <property type="entry name" value="Isoprenoid_Synthase_Type_I"/>
    <property type="match status" value="1"/>
</dbReference>
<accession>A0ABY9DX15</accession>
<dbReference type="InterPro" id="IPR036965">
    <property type="entry name" value="Terpene_synth_N_sf"/>
</dbReference>
<dbReference type="Pfam" id="PF01397">
    <property type="entry name" value="Terpene_synth"/>
    <property type="match status" value="1"/>
</dbReference>
<dbReference type="SFLD" id="SFLDG01019">
    <property type="entry name" value="Terpene_Cyclase_Like_1_C_Termi"/>
    <property type="match status" value="1"/>
</dbReference>
<evidence type="ECO:0000256" key="1">
    <source>
        <dbReference type="ARBA" id="ARBA00022723"/>
    </source>
</evidence>
<dbReference type="Pfam" id="PF03936">
    <property type="entry name" value="Terpene_synth_C"/>
    <property type="match status" value="1"/>
</dbReference>
<proteinExistence type="predicted"/>
<dbReference type="InterPro" id="IPR050148">
    <property type="entry name" value="Terpene_synthase-like"/>
</dbReference>
<name>A0ABY9DX15_VITVI</name>
<dbReference type="InterPro" id="IPR034741">
    <property type="entry name" value="Terpene_cyclase-like_1_C"/>
</dbReference>
<feature type="domain" description="Terpene synthase N-terminal" evidence="3">
    <location>
        <begin position="20"/>
        <end position="195"/>
    </location>
</feature>
<dbReference type="InterPro" id="IPR001906">
    <property type="entry name" value="Terpene_synth_N"/>
</dbReference>
<dbReference type="CDD" id="cd00684">
    <property type="entry name" value="Terpene_cyclase_plant_C1"/>
    <property type="match status" value="1"/>
</dbReference>
<keyword evidence="2" id="KW-0460">Magnesium</keyword>
<evidence type="ECO:0000313" key="5">
    <source>
        <dbReference type="EMBL" id="WKA11623.1"/>
    </source>
</evidence>
<dbReference type="InterPro" id="IPR005630">
    <property type="entry name" value="Terpene_synthase_metal-bd"/>
</dbReference>
<protein>
    <recommendedName>
        <fullName evidence="7">Valencene synthase</fullName>
    </recommendedName>
</protein>
<dbReference type="PANTHER" id="PTHR31225">
    <property type="entry name" value="OS04G0344100 PROTEIN-RELATED"/>
    <property type="match status" value="1"/>
</dbReference>
<keyword evidence="6" id="KW-1185">Reference proteome</keyword>
<sequence>MSSHLSAEVKRPVVSFRSSIWGNRFINYTPDDEITRAYNQQRVEDLKEEVKRELMVAAGKPSQHLNFIDAVQRLGMAYHFEEEIEEAIGHIYDNYHHSDDKYDDLCNVSLRFRLLRQQGYNISCDIFERFKDENGSFKECLNNDVEGMLGLYEAAHLRVQEEDILDEALAFTTAHLESLVEDLDYPLAAQATQALYRPIRKGLERLEARPHISIYQDEASHSKALLELAKLDFNLLQSLYKKELSYITRWWKDLDFSSKLPFVRDRVVETYLWIVAECFEPQYSYARRIQTKLLVLITVIDDVYDAYGTLEELELFTEAIERWDNNSIDSLPEYMKPCYQAVLDVYKEIEEKENEERPYCVHYAKKAKRSVRAYFNEGKWLHAEYVPTMEEYMGVALVSSDVPMFTIISFVGMGMMATKEAFDWVLNGPKIVRACSTIVRLMDLKYYFQNFEQERGHSASSVECYMKQNSVSEQLAYRELNKQVEKAWKDINQEFLRPTAIPMHLLTRVLNFARTGEFMYKVREDRFTNVGEVLKDNIASLFIDPVSI</sequence>
<dbReference type="EMBL" id="CP126665">
    <property type="protein sequence ID" value="WKA11623.1"/>
    <property type="molecule type" value="Genomic_DNA"/>
</dbReference>
<evidence type="ECO:0000256" key="2">
    <source>
        <dbReference type="ARBA" id="ARBA00022842"/>
    </source>
</evidence>
<dbReference type="Gene3D" id="1.10.600.10">
    <property type="entry name" value="Farnesyl Diphosphate Synthase"/>
    <property type="match status" value="1"/>
</dbReference>
<evidence type="ECO:0000259" key="3">
    <source>
        <dbReference type="Pfam" id="PF01397"/>
    </source>
</evidence>
<dbReference type="InterPro" id="IPR044814">
    <property type="entry name" value="Terpene_cyclase_plant_C1"/>
</dbReference>
<dbReference type="InterPro" id="IPR008949">
    <property type="entry name" value="Isoprenoid_synthase_dom_sf"/>
</dbReference>
<dbReference type="Proteomes" id="UP001227230">
    <property type="component" value="Chromosome 18"/>
</dbReference>
<dbReference type="Gene3D" id="1.50.10.130">
    <property type="entry name" value="Terpene synthase, N-terminal domain"/>
    <property type="match status" value="1"/>
</dbReference>
<evidence type="ECO:0000259" key="4">
    <source>
        <dbReference type="Pfam" id="PF03936"/>
    </source>
</evidence>
<feature type="domain" description="Terpene synthase metal-binding" evidence="4">
    <location>
        <begin position="252"/>
        <end position="490"/>
    </location>
</feature>
<evidence type="ECO:0008006" key="7">
    <source>
        <dbReference type="Google" id="ProtNLM"/>
    </source>
</evidence>
<dbReference type="PANTHER" id="PTHR31225:SF241">
    <property type="entry name" value="TERPENE SYNTHASE FAMILY, METAL-BINDING DOMAIN PROTEIN"/>
    <property type="match status" value="1"/>
</dbReference>
<dbReference type="SUPFAM" id="SSF48576">
    <property type="entry name" value="Terpenoid synthases"/>
    <property type="match status" value="1"/>
</dbReference>
<evidence type="ECO:0000313" key="6">
    <source>
        <dbReference type="Proteomes" id="UP001227230"/>
    </source>
</evidence>
<reference evidence="5 6" key="1">
    <citation type="journal article" date="2023" name="Hortic Res">
        <title>The complete reference genome for grapevine (Vitis vinifera L.) genetics and breeding.</title>
        <authorList>
            <person name="Shi X."/>
            <person name="Cao S."/>
            <person name="Wang X."/>
            <person name="Huang S."/>
            <person name="Wang Y."/>
            <person name="Liu Z."/>
            <person name="Liu W."/>
            <person name="Leng X."/>
            <person name="Peng Y."/>
            <person name="Wang N."/>
            <person name="Wang Y."/>
            <person name="Ma Z."/>
            <person name="Xu X."/>
            <person name="Zhang F."/>
            <person name="Xue H."/>
            <person name="Zhong H."/>
            <person name="Wang Y."/>
            <person name="Zhang K."/>
            <person name="Velt A."/>
            <person name="Avia K."/>
            <person name="Holtgrawe D."/>
            <person name="Grimplet J."/>
            <person name="Matus J.T."/>
            <person name="Ware D."/>
            <person name="Wu X."/>
            <person name="Wang H."/>
            <person name="Liu C."/>
            <person name="Fang Y."/>
            <person name="Rustenholz C."/>
            <person name="Cheng Z."/>
            <person name="Xiao H."/>
            <person name="Zhou Y."/>
        </authorList>
    </citation>
    <scope>NUCLEOTIDE SEQUENCE [LARGE SCALE GENOMIC DNA]</scope>
    <source>
        <strain evidence="6">cv. Pinot noir / PN40024</strain>
        <tissue evidence="5">Leaf</tissue>
    </source>
</reference>